<keyword evidence="13" id="KW-1185">Reference proteome</keyword>
<evidence type="ECO:0000313" key="13">
    <source>
        <dbReference type="Proteomes" id="UP001302602"/>
    </source>
</evidence>
<dbReference type="InterPro" id="IPR001709">
    <property type="entry name" value="Flavoprot_Pyr_Nucl_cyt_Rdtase"/>
</dbReference>
<dbReference type="InterPro" id="IPR039261">
    <property type="entry name" value="FNR_nucleotide-bd"/>
</dbReference>
<dbReference type="InterPro" id="IPR001834">
    <property type="entry name" value="CBR-like"/>
</dbReference>
<evidence type="ECO:0000256" key="3">
    <source>
        <dbReference type="ARBA" id="ARBA00006105"/>
    </source>
</evidence>
<dbReference type="InterPro" id="IPR017927">
    <property type="entry name" value="FAD-bd_FR_type"/>
</dbReference>
<evidence type="ECO:0000259" key="11">
    <source>
        <dbReference type="PROSITE" id="PS51384"/>
    </source>
</evidence>
<feature type="domain" description="FAD-binding FR-type" evidence="11">
    <location>
        <begin position="75"/>
        <end position="188"/>
    </location>
</feature>
<feature type="binding site" evidence="9">
    <location>
        <position position="156"/>
    </location>
    <ligand>
        <name>FAD</name>
        <dbReference type="ChEBI" id="CHEBI:57692"/>
    </ligand>
</feature>
<dbReference type="Gene3D" id="3.40.50.80">
    <property type="entry name" value="Nucleotide-binding domain of ferredoxin-NADP reductase (FNR) module"/>
    <property type="match status" value="1"/>
</dbReference>
<feature type="binding site" evidence="9">
    <location>
        <position position="129"/>
    </location>
    <ligand>
        <name>FAD</name>
        <dbReference type="ChEBI" id="CHEBI:57692"/>
    </ligand>
</feature>
<feature type="binding site" evidence="9">
    <location>
        <position position="130"/>
    </location>
    <ligand>
        <name>FAD</name>
        <dbReference type="ChEBI" id="CHEBI:57692"/>
    </ligand>
</feature>
<dbReference type="GeneID" id="87829780"/>
<keyword evidence="5 9" id="KW-0274">FAD</keyword>
<dbReference type="PRINTS" id="PR00406">
    <property type="entry name" value="CYTB5RDTASE"/>
</dbReference>
<dbReference type="CDD" id="cd06183">
    <property type="entry name" value="cyt_b5_reduct_like"/>
    <property type="match status" value="1"/>
</dbReference>
<sequence>MTTSSLLRGPRAATLGALAAAGLGFALLRGVRCAEPSAKASAHCTGSGPVEVAKPAGRQNMLKPIASSRVFSSGLSMVSLRLKSSEEVTHDVKRLRFEFPDPEAVSGLSVTSSLLTVSWPHDSFFPTLRPYTPVSRLDVPGHLDLLVKRYPNGKASTYLHSLKPGQSLRFVAALPGYPWTPNQHPHVVLIAGGAGITPIYQLVQAIFLQNRDDKTRATLVFGANNDRDVLLKAELDAIQEKFPDRFKVVYTVSNPEPGSPFQRGRVTKELLAKVLDDDEAARAGTTKVLICGPPAMESALVGTRRRFGRTPGILEELGFRKDQICTF</sequence>
<reference evidence="12" key="1">
    <citation type="journal article" date="2023" name="Mol. Phylogenet. Evol.">
        <title>Genome-scale phylogeny and comparative genomics of the fungal order Sordariales.</title>
        <authorList>
            <person name="Hensen N."/>
            <person name="Bonometti L."/>
            <person name="Westerberg I."/>
            <person name="Brannstrom I.O."/>
            <person name="Guillou S."/>
            <person name="Cros-Aarteil S."/>
            <person name="Calhoun S."/>
            <person name="Haridas S."/>
            <person name="Kuo A."/>
            <person name="Mondo S."/>
            <person name="Pangilinan J."/>
            <person name="Riley R."/>
            <person name="LaButti K."/>
            <person name="Andreopoulos B."/>
            <person name="Lipzen A."/>
            <person name="Chen C."/>
            <person name="Yan M."/>
            <person name="Daum C."/>
            <person name="Ng V."/>
            <person name="Clum A."/>
            <person name="Steindorff A."/>
            <person name="Ohm R.A."/>
            <person name="Martin F."/>
            <person name="Silar P."/>
            <person name="Natvig D.O."/>
            <person name="Lalanne C."/>
            <person name="Gautier V."/>
            <person name="Ament-Velasquez S.L."/>
            <person name="Kruys A."/>
            <person name="Hutchinson M.I."/>
            <person name="Powell A.J."/>
            <person name="Barry K."/>
            <person name="Miller A.N."/>
            <person name="Grigoriev I.V."/>
            <person name="Debuchy R."/>
            <person name="Gladieux P."/>
            <person name="Hiltunen Thoren M."/>
            <person name="Johannesson H."/>
        </authorList>
    </citation>
    <scope>NUCLEOTIDE SEQUENCE</scope>
    <source>
        <strain evidence="12">CBS 731.68</strain>
    </source>
</reference>
<dbReference type="EMBL" id="MU853229">
    <property type="protein sequence ID" value="KAK4123061.1"/>
    <property type="molecule type" value="Genomic_DNA"/>
</dbReference>
<comment type="similarity">
    <text evidence="3 10">Belongs to the flavoprotein pyridine nucleotide cytochrome reductase family.</text>
</comment>
<evidence type="ECO:0000256" key="5">
    <source>
        <dbReference type="ARBA" id="ARBA00022827"/>
    </source>
</evidence>
<dbReference type="InterPro" id="IPR008333">
    <property type="entry name" value="Cbr1-like_FAD-bd_dom"/>
</dbReference>
<dbReference type="PRINTS" id="PR00371">
    <property type="entry name" value="FPNCR"/>
</dbReference>
<dbReference type="SUPFAM" id="SSF63380">
    <property type="entry name" value="Riboflavin synthase domain-like"/>
    <property type="match status" value="1"/>
</dbReference>
<organism evidence="12 13">
    <name type="scientific">Parathielavia appendiculata</name>
    <dbReference type="NCBI Taxonomy" id="2587402"/>
    <lineage>
        <taxon>Eukaryota</taxon>
        <taxon>Fungi</taxon>
        <taxon>Dikarya</taxon>
        <taxon>Ascomycota</taxon>
        <taxon>Pezizomycotina</taxon>
        <taxon>Sordariomycetes</taxon>
        <taxon>Sordariomycetidae</taxon>
        <taxon>Sordariales</taxon>
        <taxon>Chaetomiaceae</taxon>
        <taxon>Parathielavia</taxon>
    </lineage>
</organism>
<evidence type="ECO:0000313" key="12">
    <source>
        <dbReference type="EMBL" id="KAK4123061.1"/>
    </source>
</evidence>
<keyword evidence="4 9" id="KW-0285">Flavoprotein</keyword>
<dbReference type="GO" id="GO:0005741">
    <property type="term" value="C:mitochondrial outer membrane"/>
    <property type="evidence" value="ECO:0007669"/>
    <property type="project" value="UniProtKB-SubCell"/>
</dbReference>
<comment type="cofactor">
    <cofactor evidence="1 9 10">
        <name>FAD</name>
        <dbReference type="ChEBI" id="CHEBI:57692"/>
    </cofactor>
</comment>
<gene>
    <name evidence="12" type="ORF">N657DRAFT_645785</name>
</gene>
<dbReference type="Proteomes" id="UP001302602">
    <property type="component" value="Unassembled WGS sequence"/>
</dbReference>
<keyword evidence="7 10" id="KW-0520">NAD</keyword>
<comment type="catalytic activity">
    <reaction evidence="10">
        <text>2 Fe(III)-[cytochrome b5] + NADH = 2 Fe(II)-[cytochrome b5] + NAD(+) + H(+)</text>
        <dbReference type="Rhea" id="RHEA:46680"/>
        <dbReference type="Rhea" id="RHEA-COMP:10438"/>
        <dbReference type="Rhea" id="RHEA-COMP:10439"/>
        <dbReference type="ChEBI" id="CHEBI:15378"/>
        <dbReference type="ChEBI" id="CHEBI:29033"/>
        <dbReference type="ChEBI" id="CHEBI:29034"/>
        <dbReference type="ChEBI" id="CHEBI:57540"/>
        <dbReference type="ChEBI" id="CHEBI:57945"/>
        <dbReference type="EC" id="1.6.2.2"/>
    </reaction>
</comment>
<feature type="binding site" evidence="9">
    <location>
        <position position="197"/>
    </location>
    <ligand>
        <name>FAD</name>
        <dbReference type="ChEBI" id="CHEBI:57692"/>
    </ligand>
</feature>
<dbReference type="Pfam" id="PF00175">
    <property type="entry name" value="NAD_binding_1"/>
    <property type="match status" value="1"/>
</dbReference>
<dbReference type="EC" id="1.6.2.2" evidence="10"/>
<dbReference type="GO" id="GO:0090524">
    <property type="term" value="F:cytochrome-b5 reductase activity, acting on NADH"/>
    <property type="evidence" value="ECO:0007669"/>
    <property type="project" value="UniProtKB-EC"/>
</dbReference>
<accession>A0AAN6U0F2</accession>
<feature type="binding site" evidence="9">
    <location>
        <position position="148"/>
    </location>
    <ligand>
        <name>FAD</name>
        <dbReference type="ChEBI" id="CHEBI:57692"/>
    </ligand>
</feature>
<dbReference type="Gene3D" id="2.40.30.10">
    <property type="entry name" value="Translation factors"/>
    <property type="match status" value="1"/>
</dbReference>
<feature type="binding site" evidence="9">
    <location>
        <position position="146"/>
    </location>
    <ligand>
        <name>FAD</name>
        <dbReference type="ChEBI" id="CHEBI:57692"/>
    </ligand>
</feature>
<keyword evidence="8" id="KW-0472">Membrane</keyword>
<evidence type="ECO:0000256" key="7">
    <source>
        <dbReference type="ARBA" id="ARBA00023027"/>
    </source>
</evidence>
<keyword evidence="6 10" id="KW-0560">Oxidoreductase</keyword>
<dbReference type="FunFam" id="3.40.50.80:FF:000009">
    <property type="entry name" value="NADH-cytochrome b5 reductase"/>
    <property type="match status" value="1"/>
</dbReference>
<dbReference type="PANTHER" id="PTHR19370">
    <property type="entry name" value="NADH-CYTOCHROME B5 REDUCTASE"/>
    <property type="match status" value="1"/>
</dbReference>
<evidence type="ECO:0000256" key="2">
    <source>
        <dbReference type="ARBA" id="ARBA00004572"/>
    </source>
</evidence>
<protein>
    <recommendedName>
        <fullName evidence="10">NADH-cytochrome b5 reductase</fullName>
        <ecNumber evidence="10">1.6.2.2</ecNumber>
    </recommendedName>
</protein>
<proteinExistence type="inferred from homology"/>
<dbReference type="Pfam" id="PF00970">
    <property type="entry name" value="FAD_binding_6"/>
    <property type="match status" value="1"/>
</dbReference>
<dbReference type="SUPFAM" id="SSF52343">
    <property type="entry name" value="Ferredoxin reductase-like, C-terminal NADP-linked domain"/>
    <property type="match status" value="1"/>
</dbReference>
<dbReference type="InterPro" id="IPR001433">
    <property type="entry name" value="OxRdtase_FAD/NAD-bd"/>
</dbReference>
<dbReference type="GO" id="GO:0006696">
    <property type="term" value="P:ergosterol biosynthetic process"/>
    <property type="evidence" value="ECO:0007669"/>
    <property type="project" value="TreeGrafter"/>
</dbReference>
<feature type="binding site" evidence="9">
    <location>
        <position position="131"/>
    </location>
    <ligand>
        <name>FAD</name>
        <dbReference type="ChEBI" id="CHEBI:57692"/>
    </ligand>
</feature>
<evidence type="ECO:0000256" key="8">
    <source>
        <dbReference type="ARBA" id="ARBA00023136"/>
    </source>
</evidence>
<dbReference type="RefSeq" id="XP_062646832.1">
    <property type="nucleotide sequence ID" value="XM_062793011.1"/>
</dbReference>
<dbReference type="AlphaFoldDB" id="A0AAN6U0F2"/>
<feature type="binding site" evidence="9">
    <location>
        <position position="154"/>
    </location>
    <ligand>
        <name>FAD</name>
        <dbReference type="ChEBI" id="CHEBI:57692"/>
    </ligand>
</feature>
<evidence type="ECO:0000256" key="10">
    <source>
        <dbReference type="RuleBase" id="RU361226"/>
    </source>
</evidence>
<comment type="caution">
    <text evidence="12">The sequence shown here is derived from an EMBL/GenBank/DDBJ whole genome shotgun (WGS) entry which is preliminary data.</text>
</comment>
<name>A0AAN6U0F2_9PEZI</name>
<comment type="subcellular location">
    <subcellularLocation>
        <location evidence="2">Mitochondrion outer membrane</location>
        <topology evidence="2">Single-pass membrane protein</topology>
    </subcellularLocation>
</comment>
<dbReference type="PROSITE" id="PS51384">
    <property type="entry name" value="FAD_FR"/>
    <property type="match status" value="1"/>
</dbReference>
<reference evidence="12" key="2">
    <citation type="submission" date="2023-05" db="EMBL/GenBank/DDBJ databases">
        <authorList>
            <consortium name="Lawrence Berkeley National Laboratory"/>
            <person name="Steindorff A."/>
            <person name="Hensen N."/>
            <person name="Bonometti L."/>
            <person name="Westerberg I."/>
            <person name="Brannstrom I.O."/>
            <person name="Guillou S."/>
            <person name="Cros-Aarteil S."/>
            <person name="Calhoun S."/>
            <person name="Haridas S."/>
            <person name="Kuo A."/>
            <person name="Mondo S."/>
            <person name="Pangilinan J."/>
            <person name="Riley R."/>
            <person name="Labutti K."/>
            <person name="Andreopoulos B."/>
            <person name="Lipzen A."/>
            <person name="Chen C."/>
            <person name="Yanf M."/>
            <person name="Daum C."/>
            <person name="Ng V."/>
            <person name="Clum A."/>
            <person name="Ohm R."/>
            <person name="Martin F."/>
            <person name="Silar P."/>
            <person name="Natvig D."/>
            <person name="Lalanne C."/>
            <person name="Gautier V."/>
            <person name="Ament-Velasquez S.L."/>
            <person name="Kruys A."/>
            <person name="Hutchinson M.I."/>
            <person name="Powell A.J."/>
            <person name="Barry K."/>
            <person name="Miller A.N."/>
            <person name="Grigoriev I.V."/>
            <person name="Debuchy R."/>
            <person name="Gladieux P."/>
            <person name="Thoren M.H."/>
            <person name="Johannesson H."/>
        </authorList>
    </citation>
    <scope>NUCLEOTIDE SEQUENCE</scope>
    <source>
        <strain evidence="12">CBS 731.68</strain>
    </source>
</reference>
<evidence type="ECO:0000256" key="1">
    <source>
        <dbReference type="ARBA" id="ARBA00001974"/>
    </source>
</evidence>
<evidence type="ECO:0000256" key="6">
    <source>
        <dbReference type="ARBA" id="ARBA00023002"/>
    </source>
</evidence>
<evidence type="ECO:0000256" key="9">
    <source>
        <dbReference type="PIRSR" id="PIRSR601834-1"/>
    </source>
</evidence>
<evidence type="ECO:0000256" key="4">
    <source>
        <dbReference type="ARBA" id="ARBA00022630"/>
    </source>
</evidence>
<dbReference type="InterPro" id="IPR017938">
    <property type="entry name" value="Riboflavin_synthase-like_b-brl"/>
</dbReference>
<dbReference type="PANTHER" id="PTHR19370:SF101">
    <property type="entry name" value="NADH-CYTOCHROME B5 REDUCTASE"/>
    <property type="match status" value="1"/>
</dbReference>